<gene>
    <name evidence="2" type="primary">CWC24_1</name>
    <name evidence="2" type="ORF">Plec18167_000514</name>
</gene>
<dbReference type="GO" id="GO:0120518">
    <property type="term" value="F:protein N-terminal-methionine acetyltransferase activity"/>
    <property type="evidence" value="ECO:0007669"/>
    <property type="project" value="UniProtKB-EC"/>
</dbReference>
<dbReference type="EMBL" id="JAVDPF010000001">
    <property type="protein sequence ID" value="KAL1886582.1"/>
    <property type="molecule type" value="Genomic_DNA"/>
</dbReference>
<feature type="compositionally biased region" description="Basic and acidic residues" evidence="1">
    <location>
        <begin position="93"/>
        <end position="118"/>
    </location>
</feature>
<evidence type="ECO:0000313" key="3">
    <source>
        <dbReference type="Proteomes" id="UP001583193"/>
    </source>
</evidence>
<feature type="region of interest" description="Disordered" evidence="1">
    <location>
        <begin position="1"/>
        <end position="126"/>
    </location>
</feature>
<dbReference type="EC" id="2.3.1.258" evidence="2"/>
<evidence type="ECO:0000313" key="2">
    <source>
        <dbReference type="EMBL" id="KAL1886582.1"/>
    </source>
</evidence>
<organism evidence="2 3">
    <name type="scientific">Paecilomyces lecythidis</name>
    <dbReference type="NCBI Taxonomy" id="3004212"/>
    <lineage>
        <taxon>Eukaryota</taxon>
        <taxon>Fungi</taxon>
        <taxon>Dikarya</taxon>
        <taxon>Ascomycota</taxon>
        <taxon>Pezizomycotina</taxon>
        <taxon>Eurotiomycetes</taxon>
        <taxon>Eurotiomycetidae</taxon>
        <taxon>Eurotiales</taxon>
        <taxon>Thermoascaceae</taxon>
        <taxon>Paecilomyces</taxon>
    </lineage>
</organism>
<keyword evidence="2" id="KW-0808">Transferase</keyword>
<protein>
    <submittedName>
        <fullName evidence="2">RNA-splicing factor</fullName>
        <ecNumber evidence="2">2.3.1.258</ecNumber>
    </submittedName>
</protein>
<sequence>MDEVKPTIYSRGEEPPAVSAPIFRRRGARSKANIKKKPASPTGSDQSDSSTFSDDENETLSSARAKRRKYGTISAVSKTDKVQSQDHSSATVRTDRDFPLTDTNDATKRRDWYDRHSETGPMPSSNVRVTTIMDFKPDVCKDYQRTGLGAG</sequence>
<feature type="compositionally biased region" description="Basic residues" evidence="1">
    <location>
        <begin position="23"/>
        <end position="38"/>
    </location>
</feature>
<keyword evidence="3" id="KW-1185">Reference proteome</keyword>
<reference evidence="2 3" key="1">
    <citation type="journal article" date="2024" name="IMA Fungus">
        <title>IMA Genome - F19 : A genome assembly and annotation guide to empower mycologists, including annotated draft genome sequences of Ceratocystis pirilliformis, Diaporthe australafricana, Fusarium ophioides, Paecilomyces lecythidis, and Sporothrix stenoceras.</title>
        <authorList>
            <person name="Aylward J."/>
            <person name="Wilson A.M."/>
            <person name="Visagie C.M."/>
            <person name="Spraker J."/>
            <person name="Barnes I."/>
            <person name="Buitendag C."/>
            <person name="Ceriani C."/>
            <person name="Del Mar Angel L."/>
            <person name="du Plessis D."/>
            <person name="Fuchs T."/>
            <person name="Gasser K."/>
            <person name="Kramer D."/>
            <person name="Li W."/>
            <person name="Munsamy K."/>
            <person name="Piso A."/>
            <person name="Price J.L."/>
            <person name="Sonnekus B."/>
            <person name="Thomas C."/>
            <person name="van der Nest A."/>
            <person name="van Dijk A."/>
            <person name="van Heerden A."/>
            <person name="van Vuuren N."/>
            <person name="Yilmaz N."/>
            <person name="Duong T.A."/>
            <person name="van der Merwe N.A."/>
            <person name="Wingfield M.J."/>
            <person name="Wingfield B.D."/>
        </authorList>
    </citation>
    <scope>NUCLEOTIDE SEQUENCE [LARGE SCALE GENOMIC DNA]</scope>
    <source>
        <strain evidence="2 3">CMW 18167</strain>
    </source>
</reference>
<keyword evidence="2" id="KW-0012">Acyltransferase</keyword>
<comment type="caution">
    <text evidence="2">The sequence shown here is derived from an EMBL/GenBank/DDBJ whole genome shotgun (WGS) entry which is preliminary data.</text>
</comment>
<accession>A0ABR3YFJ3</accession>
<dbReference type="Proteomes" id="UP001583193">
    <property type="component" value="Unassembled WGS sequence"/>
</dbReference>
<evidence type="ECO:0000256" key="1">
    <source>
        <dbReference type="SAM" id="MobiDB-lite"/>
    </source>
</evidence>
<name>A0ABR3YFJ3_9EURO</name>
<proteinExistence type="predicted"/>